<organism evidence="5 6">
    <name type="scientific">Protopolystoma xenopodis</name>
    <dbReference type="NCBI Taxonomy" id="117903"/>
    <lineage>
        <taxon>Eukaryota</taxon>
        <taxon>Metazoa</taxon>
        <taxon>Spiralia</taxon>
        <taxon>Lophotrochozoa</taxon>
        <taxon>Platyhelminthes</taxon>
        <taxon>Monogenea</taxon>
        <taxon>Polyopisthocotylea</taxon>
        <taxon>Polystomatidea</taxon>
        <taxon>Polystomatidae</taxon>
        <taxon>Protopolystoma</taxon>
    </lineage>
</organism>
<accession>A0A3S5C3I6</accession>
<dbReference type="PANTHER" id="PTHR11825">
    <property type="entry name" value="SUBGROUP IIII AMINOTRANSFERASE"/>
    <property type="match status" value="1"/>
</dbReference>
<comment type="similarity">
    <text evidence="2">Belongs to the class-IV pyridoxal-phosphate-dependent aminotransferase family.</text>
</comment>
<dbReference type="PANTHER" id="PTHR11825:SF44">
    <property type="entry name" value="BRANCHED-CHAIN-AMINO-ACID AMINOTRANSFERASE"/>
    <property type="match status" value="1"/>
</dbReference>
<dbReference type="Gene3D" id="3.20.10.10">
    <property type="entry name" value="D-amino Acid Aminotransferase, subunit A, domain 2"/>
    <property type="match status" value="1"/>
</dbReference>
<gene>
    <name evidence="5" type="ORF">PXEA_LOCUS26312</name>
</gene>
<proteinExistence type="inferred from homology"/>
<dbReference type="EMBL" id="CAAALY010244783">
    <property type="protein sequence ID" value="VEL32872.1"/>
    <property type="molecule type" value="Genomic_DNA"/>
</dbReference>
<dbReference type="AlphaFoldDB" id="A0A3S5C3I6"/>
<dbReference type="InterPro" id="IPR043132">
    <property type="entry name" value="BCAT-like_C"/>
</dbReference>
<keyword evidence="4" id="KW-0100">Branched-chain amino acid biosynthesis</keyword>
<reference evidence="5" key="1">
    <citation type="submission" date="2018-11" db="EMBL/GenBank/DDBJ databases">
        <authorList>
            <consortium name="Pathogen Informatics"/>
        </authorList>
    </citation>
    <scope>NUCLEOTIDE SEQUENCE</scope>
</reference>
<dbReference type="GO" id="GO:0009098">
    <property type="term" value="P:L-leucine biosynthetic process"/>
    <property type="evidence" value="ECO:0007669"/>
    <property type="project" value="TreeGrafter"/>
</dbReference>
<evidence type="ECO:0000313" key="6">
    <source>
        <dbReference type="Proteomes" id="UP000784294"/>
    </source>
</evidence>
<dbReference type="GO" id="GO:0005739">
    <property type="term" value="C:mitochondrion"/>
    <property type="evidence" value="ECO:0007669"/>
    <property type="project" value="TreeGrafter"/>
</dbReference>
<dbReference type="GO" id="GO:0004084">
    <property type="term" value="F:branched-chain-amino-acid transaminase activity"/>
    <property type="evidence" value="ECO:0007669"/>
    <property type="project" value="InterPro"/>
</dbReference>
<evidence type="ECO:0000256" key="1">
    <source>
        <dbReference type="ARBA" id="ARBA00001933"/>
    </source>
</evidence>
<dbReference type="GO" id="GO:0009099">
    <property type="term" value="P:L-valine biosynthetic process"/>
    <property type="evidence" value="ECO:0007669"/>
    <property type="project" value="TreeGrafter"/>
</dbReference>
<sequence length="233" mass="26063">MQDIPEADVRVAEREITMIQLLQAQKEGRILEMFGSGTACTVSQVGEILYKGERLRVPAPVKNSLTSRVYDRLSDIQSIVCMIISKVGSWAWYIPRRFAGIVVGVVSESRHSQHHTTARQETIETDPLTKRVLNNCGISPSALDYSRFLYPYVVWCTAMNCIHENPLHSTSVLGMLIRVCHIVTQSSFPRSYHSLSCPVRSVCHIPGSHNSLDPCHLICAIRGIIRPPLRPGD</sequence>
<evidence type="ECO:0000256" key="3">
    <source>
        <dbReference type="ARBA" id="ARBA00022898"/>
    </source>
</evidence>
<keyword evidence="4" id="KW-0028">Amino-acid biosynthesis</keyword>
<keyword evidence="6" id="KW-1185">Reference proteome</keyword>
<keyword evidence="3" id="KW-0663">Pyridoxal phosphate</keyword>
<comment type="cofactor">
    <cofactor evidence="1">
        <name>pyridoxal 5'-phosphate</name>
        <dbReference type="ChEBI" id="CHEBI:597326"/>
    </cofactor>
</comment>
<evidence type="ECO:0000256" key="2">
    <source>
        <dbReference type="ARBA" id="ARBA00009320"/>
    </source>
</evidence>
<dbReference type="SUPFAM" id="SSF56752">
    <property type="entry name" value="D-aminoacid aminotransferase-like PLP-dependent enzymes"/>
    <property type="match status" value="1"/>
</dbReference>
<dbReference type="InterPro" id="IPR036038">
    <property type="entry name" value="Aminotransferase-like"/>
</dbReference>
<evidence type="ECO:0000256" key="4">
    <source>
        <dbReference type="ARBA" id="ARBA00023304"/>
    </source>
</evidence>
<dbReference type="OrthoDB" id="1732691at2759"/>
<evidence type="ECO:0000313" key="5">
    <source>
        <dbReference type="EMBL" id="VEL32872.1"/>
    </source>
</evidence>
<dbReference type="Proteomes" id="UP000784294">
    <property type="component" value="Unassembled WGS sequence"/>
</dbReference>
<dbReference type="InterPro" id="IPR005786">
    <property type="entry name" value="B_amino_transII"/>
</dbReference>
<name>A0A3S5C3I6_9PLAT</name>
<comment type="caution">
    <text evidence="5">The sequence shown here is derived from an EMBL/GenBank/DDBJ whole genome shotgun (WGS) entry which is preliminary data.</text>
</comment>
<protein>
    <submittedName>
        <fullName evidence="5">Uncharacterized protein</fullName>
    </submittedName>
</protein>